<dbReference type="InterPro" id="IPR049929">
    <property type="entry name" value="TenpN-like"/>
</dbReference>
<gene>
    <name evidence="1" type="ORF">JCM16774_1894</name>
</gene>
<proteinExistence type="predicted"/>
<evidence type="ECO:0000313" key="1">
    <source>
        <dbReference type="EMBL" id="BBM36948.1"/>
    </source>
</evidence>
<dbReference type="RefSeq" id="WP_006808472.1">
    <property type="nucleotide sequence ID" value="NZ_AP019822.1"/>
</dbReference>
<dbReference type="AlphaFoldDB" id="A0A510JC93"/>
<evidence type="ECO:0000313" key="2">
    <source>
        <dbReference type="Proteomes" id="UP000321606"/>
    </source>
</evidence>
<dbReference type="KEGG" id="lgo:JCM16774_1894"/>
<name>A0A510JC93_9FUSO</name>
<protein>
    <submittedName>
        <fullName evidence="1">Uncharacterized protein</fullName>
    </submittedName>
</protein>
<dbReference type="CDD" id="cd17493">
    <property type="entry name" value="toxin_TenpN"/>
    <property type="match status" value="1"/>
</dbReference>
<sequence>MEFKFLTENFYEKYENYKEVEKKKNRPYTVVYIIEYNNLLFAIPLRHNINHRYKISTVDNKGLDLSKVLVITDRKYIDNKKVFINDEEYKLLKNKERKIVSELQKYIKLYKKALKKPEIKRNKSLIEKSCLQYFHKELGIEK</sequence>
<dbReference type="EMBL" id="AP019822">
    <property type="protein sequence ID" value="BBM36948.1"/>
    <property type="molecule type" value="Genomic_DNA"/>
</dbReference>
<dbReference type="NCBIfam" id="NF047358">
    <property type="entry name" value="TenpIN"/>
    <property type="match status" value="1"/>
</dbReference>
<organism evidence="1 2">
    <name type="scientific">Pseudoleptotrichia goodfellowii</name>
    <dbReference type="NCBI Taxonomy" id="157692"/>
    <lineage>
        <taxon>Bacteria</taxon>
        <taxon>Fusobacteriati</taxon>
        <taxon>Fusobacteriota</taxon>
        <taxon>Fusobacteriia</taxon>
        <taxon>Fusobacteriales</taxon>
        <taxon>Leptotrichiaceae</taxon>
        <taxon>Pseudoleptotrichia</taxon>
    </lineage>
</organism>
<accession>A0A510JC93</accession>
<dbReference type="Proteomes" id="UP000321606">
    <property type="component" value="Chromosome"/>
</dbReference>
<dbReference type="STRING" id="714315.GCA_000516535_01899"/>
<reference evidence="1 2" key="1">
    <citation type="submission" date="2019-07" db="EMBL/GenBank/DDBJ databases">
        <title>Complete Genome Sequence of Leptotrichia goodfellowii Strain JCM 16774.</title>
        <authorList>
            <person name="Watanabe S."/>
            <person name="Cui L."/>
        </authorList>
    </citation>
    <scope>NUCLEOTIDE SEQUENCE [LARGE SCALE GENOMIC DNA]</scope>
    <source>
        <strain evidence="1 2">JCM16774</strain>
    </source>
</reference>